<dbReference type="PANTHER" id="PTHR43806">
    <property type="entry name" value="PEPTIDASE S8"/>
    <property type="match status" value="1"/>
</dbReference>
<evidence type="ECO:0000313" key="10">
    <source>
        <dbReference type="EMBL" id="GAA1735635.1"/>
    </source>
</evidence>
<dbReference type="PROSITE" id="PS00136">
    <property type="entry name" value="SUBTILASE_ASP"/>
    <property type="match status" value="1"/>
</dbReference>
<protein>
    <submittedName>
        <fullName evidence="10">Type VII secretion-associated serine protease mycosin</fullName>
    </submittedName>
</protein>
<keyword evidence="8" id="KW-0732">Signal</keyword>
<sequence length="365" mass="37245">MAAVSPTNRRRWWPAWIVGAILLLVAPPSPASADTVEDGQWYVNFLALGDAQKITKGAGVIVGVLDTGVGRHPDLSGDVLNGADARIGGTDRDGRNDRDGHGTRMAGLIGGNGRVRGVAPEATILPVKVMTVGEAYGSIAEGINWAVDHGAKVLCIAIHAGEPALDDEAAIRRAIRSDVVVVAGAGNADGADGVGYPAAYEGVVAAGGVDRNGHHADISVRGDKIVLSAPSDDISSTAPHGEYTLGTGTSDSTALIAGAAALVRAKFPELSAEEVIHRLTYTADDKGPAGRDDEYGYGVVNIVKALTADVPPLRPAAGTSPQAEGESAGDLSTGTVVAIVTAVLVAVALLAFLIILGRRNRARAT</sequence>
<keyword evidence="2 5" id="KW-0645">Protease</keyword>
<keyword evidence="7" id="KW-0472">Membrane</keyword>
<feature type="active site" description="Charge relay system" evidence="5">
    <location>
        <position position="101"/>
    </location>
</feature>
<dbReference type="SUPFAM" id="SSF52743">
    <property type="entry name" value="Subtilisin-like"/>
    <property type="match status" value="1"/>
</dbReference>
<comment type="similarity">
    <text evidence="1 5">Belongs to the peptidase S8 family.</text>
</comment>
<evidence type="ECO:0000259" key="9">
    <source>
        <dbReference type="Pfam" id="PF00082"/>
    </source>
</evidence>
<keyword evidence="3 5" id="KW-0378">Hydrolase</keyword>
<evidence type="ECO:0000256" key="1">
    <source>
        <dbReference type="ARBA" id="ARBA00011073"/>
    </source>
</evidence>
<proteinExistence type="inferred from homology"/>
<dbReference type="InterPro" id="IPR050131">
    <property type="entry name" value="Peptidase_S8_subtilisin-like"/>
</dbReference>
<dbReference type="PRINTS" id="PR00723">
    <property type="entry name" value="SUBTILISIN"/>
</dbReference>
<feature type="signal peptide" evidence="8">
    <location>
        <begin position="1"/>
        <end position="33"/>
    </location>
</feature>
<dbReference type="InterPro" id="IPR015500">
    <property type="entry name" value="Peptidase_S8_subtilisin-rel"/>
</dbReference>
<reference evidence="10 11" key="1">
    <citation type="journal article" date="2019" name="Int. J. Syst. Evol. Microbiol.">
        <title>The Global Catalogue of Microorganisms (GCM) 10K type strain sequencing project: providing services to taxonomists for standard genome sequencing and annotation.</title>
        <authorList>
            <consortium name="The Broad Institute Genomics Platform"/>
            <consortium name="The Broad Institute Genome Sequencing Center for Infectious Disease"/>
            <person name="Wu L."/>
            <person name="Ma J."/>
        </authorList>
    </citation>
    <scope>NUCLEOTIDE SEQUENCE [LARGE SCALE GENOMIC DNA]</scope>
    <source>
        <strain evidence="10 11">JCM 13249</strain>
    </source>
</reference>
<feature type="chain" id="PRO_5045431345" evidence="8">
    <location>
        <begin position="34"/>
        <end position="365"/>
    </location>
</feature>
<evidence type="ECO:0000256" key="4">
    <source>
        <dbReference type="ARBA" id="ARBA00022825"/>
    </source>
</evidence>
<dbReference type="EMBL" id="BAAALS010000001">
    <property type="protein sequence ID" value="GAA1735635.1"/>
    <property type="molecule type" value="Genomic_DNA"/>
</dbReference>
<comment type="caution">
    <text evidence="10">The sequence shown here is derived from an EMBL/GenBank/DDBJ whole genome shotgun (WGS) entry which is preliminary data.</text>
</comment>
<keyword evidence="7" id="KW-0812">Transmembrane</keyword>
<dbReference type="Pfam" id="PF00082">
    <property type="entry name" value="Peptidase_S8"/>
    <property type="match status" value="1"/>
</dbReference>
<dbReference type="Proteomes" id="UP001500655">
    <property type="component" value="Unassembled WGS sequence"/>
</dbReference>
<keyword evidence="7" id="KW-1133">Transmembrane helix</keyword>
<evidence type="ECO:0000313" key="11">
    <source>
        <dbReference type="Proteomes" id="UP001500655"/>
    </source>
</evidence>
<dbReference type="Gene3D" id="3.40.50.200">
    <property type="entry name" value="Peptidase S8/S53 domain"/>
    <property type="match status" value="1"/>
</dbReference>
<evidence type="ECO:0000256" key="3">
    <source>
        <dbReference type="ARBA" id="ARBA00022801"/>
    </source>
</evidence>
<evidence type="ECO:0000256" key="6">
    <source>
        <dbReference type="SAM" id="MobiDB-lite"/>
    </source>
</evidence>
<keyword evidence="11" id="KW-1185">Reference proteome</keyword>
<feature type="compositionally biased region" description="Basic and acidic residues" evidence="6">
    <location>
        <begin position="89"/>
        <end position="102"/>
    </location>
</feature>
<feature type="transmembrane region" description="Helical" evidence="7">
    <location>
        <begin position="336"/>
        <end position="356"/>
    </location>
</feature>
<feature type="region of interest" description="Disordered" evidence="6">
    <location>
        <begin position="80"/>
        <end position="106"/>
    </location>
</feature>
<gene>
    <name evidence="10" type="primary">mycP_1</name>
    <name evidence="10" type="ORF">GCM10009681_02590</name>
</gene>
<feature type="active site" description="Charge relay system" evidence="5">
    <location>
        <position position="250"/>
    </location>
</feature>
<evidence type="ECO:0000256" key="2">
    <source>
        <dbReference type="ARBA" id="ARBA00022670"/>
    </source>
</evidence>
<name>A0ABN2JQR2_9ACTN</name>
<dbReference type="PROSITE" id="PS51892">
    <property type="entry name" value="SUBTILASE"/>
    <property type="match status" value="1"/>
</dbReference>
<accession>A0ABN2JQR2</accession>
<dbReference type="InterPro" id="IPR023827">
    <property type="entry name" value="Peptidase_S8_Asp-AS"/>
</dbReference>
<evidence type="ECO:0000256" key="8">
    <source>
        <dbReference type="SAM" id="SignalP"/>
    </source>
</evidence>
<dbReference type="GO" id="GO:0006508">
    <property type="term" value="P:proteolysis"/>
    <property type="evidence" value="ECO:0007669"/>
    <property type="project" value="UniProtKB-KW"/>
</dbReference>
<keyword evidence="4 5" id="KW-0720">Serine protease</keyword>
<evidence type="ECO:0000256" key="5">
    <source>
        <dbReference type="PROSITE-ProRule" id="PRU01240"/>
    </source>
</evidence>
<dbReference type="PANTHER" id="PTHR43806:SF11">
    <property type="entry name" value="CEREVISIN-RELATED"/>
    <property type="match status" value="1"/>
</dbReference>
<dbReference type="GO" id="GO:0008233">
    <property type="term" value="F:peptidase activity"/>
    <property type="evidence" value="ECO:0007669"/>
    <property type="project" value="UniProtKB-KW"/>
</dbReference>
<feature type="domain" description="Peptidase S8/S53" evidence="9">
    <location>
        <begin position="57"/>
        <end position="298"/>
    </location>
</feature>
<organism evidence="10 11">
    <name type="scientific">Luedemannella helvata</name>
    <dbReference type="NCBI Taxonomy" id="349315"/>
    <lineage>
        <taxon>Bacteria</taxon>
        <taxon>Bacillati</taxon>
        <taxon>Actinomycetota</taxon>
        <taxon>Actinomycetes</taxon>
        <taxon>Micromonosporales</taxon>
        <taxon>Micromonosporaceae</taxon>
        <taxon>Luedemannella</taxon>
    </lineage>
</organism>
<feature type="active site" description="Charge relay system" evidence="5">
    <location>
        <position position="66"/>
    </location>
</feature>
<evidence type="ECO:0000256" key="7">
    <source>
        <dbReference type="SAM" id="Phobius"/>
    </source>
</evidence>
<dbReference type="InterPro" id="IPR036852">
    <property type="entry name" value="Peptidase_S8/S53_dom_sf"/>
</dbReference>
<dbReference type="InterPro" id="IPR000209">
    <property type="entry name" value="Peptidase_S8/S53_dom"/>
</dbReference>